<dbReference type="InterPro" id="IPR052523">
    <property type="entry name" value="Trichothecene_AcTrans"/>
</dbReference>
<evidence type="ECO:0000313" key="2">
    <source>
        <dbReference type="EMBL" id="KAG2226018.1"/>
    </source>
</evidence>
<evidence type="ECO:0000259" key="1">
    <source>
        <dbReference type="PROSITE" id="PS51186"/>
    </source>
</evidence>
<protein>
    <recommendedName>
        <fullName evidence="1">N-acetyltransferase domain-containing protein</fullName>
    </recommendedName>
</protein>
<dbReference type="InterPro" id="IPR000182">
    <property type="entry name" value="GNAT_dom"/>
</dbReference>
<gene>
    <name evidence="2" type="ORF">INT45_002484</name>
</gene>
<dbReference type="PROSITE" id="PS51186">
    <property type="entry name" value="GNAT"/>
    <property type="match status" value="1"/>
</dbReference>
<dbReference type="Pfam" id="PF00583">
    <property type="entry name" value="Acetyltransf_1"/>
    <property type="match status" value="1"/>
</dbReference>
<dbReference type="AlphaFoldDB" id="A0A8H7SDH3"/>
<name>A0A8H7SDH3_9FUNG</name>
<dbReference type="PANTHER" id="PTHR42791:SF1">
    <property type="entry name" value="N-ACETYLTRANSFERASE DOMAIN-CONTAINING PROTEIN"/>
    <property type="match status" value="1"/>
</dbReference>
<sequence>MSLTLSATTPYPTMDERRISRKLTINIEQNLINVRPVIKGAIKEAAHTLADALTGNAMFNCGLENRQKHNEFLYTLFKTMINNASLQSRDFAIQVEGCTGVLVWTNQPQSFHWNQVFSTAKLASFIGWPAALKATIHNQEPSGVKIRRKIMKEYHPCYITIGYIGVLPSEQRKGFGSALLQHLTDKADGAQQPICVQVNDEGAIKFFEKFGFTTAAHLKEGSVFMIREPVVTINSTPRPLNLRSGRRISDY</sequence>
<reference evidence="2 3" key="1">
    <citation type="submission" date="2020-12" db="EMBL/GenBank/DDBJ databases">
        <title>Metabolic potential, ecology and presence of endohyphal bacteria is reflected in genomic diversity of Mucoromycotina.</title>
        <authorList>
            <person name="Muszewska A."/>
            <person name="Okrasinska A."/>
            <person name="Steczkiewicz K."/>
            <person name="Drgas O."/>
            <person name="Orlowska M."/>
            <person name="Perlinska-Lenart U."/>
            <person name="Aleksandrzak-Piekarczyk T."/>
            <person name="Szatraj K."/>
            <person name="Zielenkiewicz U."/>
            <person name="Pilsyk S."/>
            <person name="Malc E."/>
            <person name="Mieczkowski P."/>
            <person name="Kruszewska J.S."/>
            <person name="Biernat P."/>
            <person name="Pawlowska J."/>
        </authorList>
    </citation>
    <scope>NUCLEOTIDE SEQUENCE [LARGE SCALE GENOMIC DNA]</scope>
    <source>
        <strain evidence="2 3">CBS 142.35</strain>
    </source>
</reference>
<dbReference type="GO" id="GO:0016747">
    <property type="term" value="F:acyltransferase activity, transferring groups other than amino-acyl groups"/>
    <property type="evidence" value="ECO:0007669"/>
    <property type="project" value="InterPro"/>
</dbReference>
<keyword evidence="3" id="KW-1185">Reference proteome</keyword>
<evidence type="ECO:0000313" key="3">
    <source>
        <dbReference type="Proteomes" id="UP000646827"/>
    </source>
</evidence>
<dbReference type="Proteomes" id="UP000646827">
    <property type="component" value="Unassembled WGS sequence"/>
</dbReference>
<organism evidence="2 3">
    <name type="scientific">Circinella minor</name>
    <dbReference type="NCBI Taxonomy" id="1195481"/>
    <lineage>
        <taxon>Eukaryota</taxon>
        <taxon>Fungi</taxon>
        <taxon>Fungi incertae sedis</taxon>
        <taxon>Mucoromycota</taxon>
        <taxon>Mucoromycotina</taxon>
        <taxon>Mucoromycetes</taxon>
        <taxon>Mucorales</taxon>
        <taxon>Lichtheimiaceae</taxon>
        <taxon>Circinella</taxon>
    </lineage>
</organism>
<dbReference type="EMBL" id="JAEPRB010000021">
    <property type="protein sequence ID" value="KAG2226018.1"/>
    <property type="molecule type" value="Genomic_DNA"/>
</dbReference>
<dbReference type="Gene3D" id="3.40.630.30">
    <property type="match status" value="1"/>
</dbReference>
<dbReference type="PANTHER" id="PTHR42791">
    <property type="entry name" value="GNAT FAMILY ACETYLTRANSFERASE"/>
    <property type="match status" value="1"/>
</dbReference>
<dbReference type="OrthoDB" id="61113at2759"/>
<feature type="domain" description="N-acetyltransferase" evidence="1">
    <location>
        <begin position="81"/>
        <end position="230"/>
    </location>
</feature>
<accession>A0A8H7SDH3</accession>
<proteinExistence type="predicted"/>
<dbReference type="CDD" id="cd04301">
    <property type="entry name" value="NAT_SF"/>
    <property type="match status" value="1"/>
</dbReference>
<comment type="caution">
    <text evidence="2">The sequence shown here is derived from an EMBL/GenBank/DDBJ whole genome shotgun (WGS) entry which is preliminary data.</text>
</comment>
<dbReference type="SUPFAM" id="SSF55729">
    <property type="entry name" value="Acyl-CoA N-acyltransferases (Nat)"/>
    <property type="match status" value="1"/>
</dbReference>
<dbReference type="InterPro" id="IPR016181">
    <property type="entry name" value="Acyl_CoA_acyltransferase"/>
</dbReference>